<organism evidence="2 3">
    <name type="scientific">Fulvivirga sediminis</name>
    <dbReference type="NCBI Taxonomy" id="2803949"/>
    <lineage>
        <taxon>Bacteria</taxon>
        <taxon>Pseudomonadati</taxon>
        <taxon>Bacteroidota</taxon>
        <taxon>Cytophagia</taxon>
        <taxon>Cytophagales</taxon>
        <taxon>Fulvivirgaceae</taxon>
        <taxon>Fulvivirga</taxon>
    </lineage>
</organism>
<proteinExistence type="predicted"/>
<dbReference type="EMBL" id="JAESIY010000012">
    <property type="protein sequence ID" value="MBL3658379.1"/>
    <property type="molecule type" value="Genomic_DNA"/>
</dbReference>
<dbReference type="InterPro" id="IPR029062">
    <property type="entry name" value="Class_I_gatase-like"/>
</dbReference>
<dbReference type="SUPFAM" id="SSF52317">
    <property type="entry name" value="Class I glutamine amidotransferase-like"/>
    <property type="match status" value="1"/>
</dbReference>
<name>A0A937FBY3_9BACT</name>
<accession>A0A937FBY3</accession>
<dbReference type="InterPro" id="IPR003737">
    <property type="entry name" value="GlcNAc_PI_deacetylase-related"/>
</dbReference>
<reference evidence="2" key="1">
    <citation type="submission" date="2021-01" db="EMBL/GenBank/DDBJ databases">
        <title>Fulvivirga kasyanovii gen. nov., sp nov., a novel member of the phylum Bacteroidetes isolated from seawater in a mussel farm.</title>
        <authorList>
            <person name="Zhao L.-H."/>
            <person name="Wang Z.-J."/>
        </authorList>
    </citation>
    <scope>NUCLEOTIDE SEQUENCE</scope>
    <source>
        <strain evidence="2">2943</strain>
    </source>
</reference>
<keyword evidence="3" id="KW-1185">Reference proteome</keyword>
<evidence type="ECO:0000313" key="2">
    <source>
        <dbReference type="EMBL" id="MBL3658379.1"/>
    </source>
</evidence>
<dbReference type="SUPFAM" id="SSF102588">
    <property type="entry name" value="LmbE-like"/>
    <property type="match status" value="1"/>
</dbReference>
<dbReference type="Pfam" id="PF02585">
    <property type="entry name" value="PIG-L"/>
    <property type="match status" value="1"/>
</dbReference>
<evidence type="ECO:0000256" key="1">
    <source>
        <dbReference type="SAM" id="SignalP"/>
    </source>
</evidence>
<dbReference type="AlphaFoldDB" id="A0A937FBY3"/>
<dbReference type="Gene3D" id="3.40.50.10320">
    <property type="entry name" value="LmbE-like"/>
    <property type="match status" value="1"/>
</dbReference>
<dbReference type="Proteomes" id="UP000659388">
    <property type="component" value="Unassembled WGS sequence"/>
</dbReference>
<dbReference type="GO" id="GO:0000225">
    <property type="term" value="F:N-acetylglucosaminylphosphatidylinositol deacetylase activity"/>
    <property type="evidence" value="ECO:0007669"/>
    <property type="project" value="TreeGrafter"/>
</dbReference>
<comment type="caution">
    <text evidence="2">The sequence shown here is derived from an EMBL/GenBank/DDBJ whole genome shotgun (WGS) entry which is preliminary data.</text>
</comment>
<sequence length="836" mass="94195">MKRSILLAFTLFFITTAYAQKPDKPDAAQVLLKLKKLNFLGNVLYMAAHPDDENTRLIAYLSNETFANTGYLALTRGDGGQNLIGPEIREGLGVIRTQELLAARRIDGGKQFFSRANDFGYSKTATETLEIWDEDQVLSDAVWVFRNFRPDVVITRFPPDERAGHGHHTTSAIIAEKAFKAAADKSKYPDQLKYVDTWQTKRLYTNTGRWWNPNMTGEEEGVLTIDVGKYSPLLGKSYTEIAAISRSQHKSQGFGSSGSRGESKEFLEYIMGDEAKEDIFEGIDTSWKRVKGGEKIGEIISGAIEKYNPARPSEILSDLIKARKAISKLNDPYWKQLKLKEVDYLIKAVTGLYIEAVADDYAVTPGKEVKLSLEVINRSPIDITLEQIYYAAQNDTIVNAKLVENKDFSFSHVYTIPNEASYSQPYWLREEGTLGMYKVEEQKLRGKPENDPALQVMVTLNIEGEKINYTVPVVYKWNDPVGGELYRPFAVTPPVFMNLNEGVYIFSGDEPKTVIVDVKSVEDKLSGKLKLNVPKGWKVNPESYDLSIAKKWGEAHYKFELLPPAEQSTGDVQAVVEIEGKAYSNSLTNIDYDHIPNQMLMMPATAKVVKLDIKKRGQMVGYIQGAGDAIPAALREIGYEVWELNESDITPANLKKMDAVILGVRALNTNERISYYMNDLLEYAKNGGTLIVQYNNSYHLQTDHFAPYPLELSRDRVTEEDAEVRILKPDHQVMNYPNKISSKDFDGWVQERGLYFPNSWDSHYEAILSSNDKEEKKSPKNGGLLIAPYGKGHYIYTGYSWFRELPAGVPGAYRLFVNLVSLGSDKPSDNKVDKSN</sequence>
<keyword evidence="1" id="KW-0732">Signal</keyword>
<dbReference type="PANTHER" id="PTHR12993:SF23">
    <property type="entry name" value="N-ACETYLGLUCOSAMINYLPHOSPHATIDYLINOSITOL DEACETYLASE"/>
    <property type="match status" value="1"/>
</dbReference>
<protein>
    <submittedName>
        <fullName evidence="2">PIG-L family deacetylase</fullName>
    </submittedName>
</protein>
<dbReference type="RefSeq" id="WP_202246171.1">
    <property type="nucleotide sequence ID" value="NZ_JAESIY010000012.1"/>
</dbReference>
<evidence type="ECO:0000313" key="3">
    <source>
        <dbReference type="Proteomes" id="UP000659388"/>
    </source>
</evidence>
<dbReference type="PANTHER" id="PTHR12993">
    <property type="entry name" value="N-ACETYLGLUCOSAMINYL-PHOSPHATIDYLINOSITOL DE-N-ACETYLASE-RELATED"/>
    <property type="match status" value="1"/>
</dbReference>
<feature type="signal peptide" evidence="1">
    <location>
        <begin position="1"/>
        <end position="19"/>
    </location>
</feature>
<gene>
    <name evidence="2" type="ORF">JL102_19665</name>
</gene>
<feature type="chain" id="PRO_5037290820" evidence="1">
    <location>
        <begin position="20"/>
        <end position="836"/>
    </location>
</feature>
<dbReference type="InterPro" id="IPR024078">
    <property type="entry name" value="LmbE-like_dom_sf"/>
</dbReference>